<dbReference type="EMBL" id="KY825223">
    <property type="protein sequence ID" value="ARS00892.1"/>
    <property type="molecule type" value="Genomic_DNA"/>
</dbReference>
<dbReference type="InterPro" id="IPR001750">
    <property type="entry name" value="ND/Mrp_TM"/>
</dbReference>
<geneLocation type="mitochondrion" evidence="18"/>
<evidence type="ECO:0000256" key="4">
    <source>
        <dbReference type="ARBA" id="ARBA00021006"/>
    </source>
</evidence>
<evidence type="ECO:0000256" key="15">
    <source>
        <dbReference type="ARBA" id="ARBA00049551"/>
    </source>
</evidence>
<keyword evidence="13 16" id="KW-0496">Mitochondrion</keyword>
<dbReference type="PANTHER" id="PTHR43507">
    <property type="entry name" value="NADH-UBIQUINONE OXIDOREDUCTASE CHAIN 4"/>
    <property type="match status" value="1"/>
</dbReference>
<keyword evidence="9 16" id="KW-0249">Electron transport</keyword>
<dbReference type="PRINTS" id="PR01437">
    <property type="entry name" value="NUOXDRDTASE4"/>
</dbReference>
<evidence type="ECO:0000256" key="13">
    <source>
        <dbReference type="ARBA" id="ARBA00023128"/>
    </source>
</evidence>
<sequence>MIMILWLWCGSIIMHFFLFKGKSKDFLAFSFFFLFMAMVWQGLEMSSESSILYMGELSLTFLTLWLFILCSISCHLFLFKKKESLLTLMSLLMLTIFLVFSSKEYFSFYFWFELGVLPISFIILLGSSSKYRLEASFYLLLFTVASALLLFFNMFILIQVNETHSFFFYQNMMNISKFGTSWMEYFIFLSSSAAFLVKFPMFMVHIWLPKAHVEAPVMGSMILAGVLLKLGGIGFIIFKKIFIINGDFLFFIFIIFFLWGSCLVGWICFYQNDSKVLIAFSSVNHMTMVIMSLMYGSQFSIMGGMLIMIGHGLVSSLLFFLISMPYSQSSSRNFFSMGQVGMNSLIALFWILGLLINMGFPPFINFLGEVFILTLLLSNPALIFFFFCNFFVGALYTFSIMSNVLQKKKNYFLMSQDSIINVSSFFSLFLGSLHLLPLFFFFNMTLFF</sequence>
<dbReference type="GO" id="GO:0048039">
    <property type="term" value="F:ubiquinone binding"/>
    <property type="evidence" value="ECO:0007669"/>
    <property type="project" value="TreeGrafter"/>
</dbReference>
<accession>A0A1X9WD84</accession>
<keyword evidence="14 16" id="KW-0472">Membrane</keyword>
<feature type="transmembrane region" description="Helical" evidence="16">
    <location>
        <begin position="220"/>
        <end position="242"/>
    </location>
</feature>
<protein>
    <recommendedName>
        <fullName evidence="4 16">NADH-ubiquinone oxidoreductase chain 4</fullName>
        <ecNumber evidence="3 16">7.1.1.2</ecNumber>
    </recommendedName>
</protein>
<dbReference type="GO" id="GO:0015990">
    <property type="term" value="P:electron transport coupled proton transport"/>
    <property type="evidence" value="ECO:0007669"/>
    <property type="project" value="TreeGrafter"/>
</dbReference>
<feature type="domain" description="NADH:quinone oxidoreductase/Mrp antiporter transmembrane" evidence="17">
    <location>
        <begin position="102"/>
        <end position="387"/>
    </location>
</feature>
<evidence type="ECO:0000256" key="10">
    <source>
        <dbReference type="ARBA" id="ARBA00022989"/>
    </source>
</evidence>
<feature type="transmembrane region" description="Helical" evidence="16">
    <location>
        <begin position="137"/>
        <end position="158"/>
    </location>
</feature>
<evidence type="ECO:0000256" key="7">
    <source>
        <dbReference type="ARBA" id="ARBA00022692"/>
    </source>
</evidence>
<dbReference type="GO" id="GO:0042773">
    <property type="term" value="P:ATP synthesis coupled electron transport"/>
    <property type="evidence" value="ECO:0007669"/>
    <property type="project" value="InterPro"/>
</dbReference>
<dbReference type="PANTHER" id="PTHR43507:SF20">
    <property type="entry name" value="NADH-UBIQUINONE OXIDOREDUCTASE CHAIN 4"/>
    <property type="match status" value="1"/>
</dbReference>
<feature type="transmembrane region" description="Helical" evidence="16">
    <location>
        <begin position="185"/>
        <end position="208"/>
    </location>
</feature>
<evidence type="ECO:0000256" key="6">
    <source>
        <dbReference type="ARBA" id="ARBA00022660"/>
    </source>
</evidence>
<evidence type="ECO:0000256" key="2">
    <source>
        <dbReference type="ARBA" id="ARBA00009025"/>
    </source>
</evidence>
<keyword evidence="12 16" id="KW-0830">Ubiquinone</keyword>
<evidence type="ECO:0000256" key="3">
    <source>
        <dbReference type="ARBA" id="ARBA00012944"/>
    </source>
</evidence>
<feature type="transmembrane region" description="Helical" evidence="16">
    <location>
        <begin position="345"/>
        <end position="364"/>
    </location>
</feature>
<evidence type="ECO:0000256" key="5">
    <source>
        <dbReference type="ARBA" id="ARBA00022448"/>
    </source>
</evidence>
<evidence type="ECO:0000256" key="16">
    <source>
        <dbReference type="RuleBase" id="RU003297"/>
    </source>
</evidence>
<reference evidence="18" key="1">
    <citation type="journal article" date="2017" name="Sci. Rep.">
        <title>The mitochondrial genomes of the acoelomorph worms Paratomella rubra, Isodiametra pulchra and Archaphanostoma ylvae.</title>
        <authorList>
            <person name="Robertson H.E."/>
            <person name="Lapraz F."/>
            <person name="Egger B."/>
            <person name="Telford M.J."/>
            <person name="Schiffer P.H."/>
        </authorList>
    </citation>
    <scope>NUCLEOTIDE SEQUENCE</scope>
</reference>
<evidence type="ECO:0000313" key="18">
    <source>
        <dbReference type="EMBL" id="ARS00892.1"/>
    </source>
</evidence>
<keyword evidence="10 16" id="KW-1133">Transmembrane helix</keyword>
<evidence type="ECO:0000259" key="17">
    <source>
        <dbReference type="Pfam" id="PF00361"/>
    </source>
</evidence>
<feature type="transmembrane region" description="Helical" evidence="16">
    <location>
        <begin position="85"/>
        <end position="102"/>
    </location>
</feature>
<evidence type="ECO:0000256" key="8">
    <source>
        <dbReference type="ARBA" id="ARBA00022967"/>
    </source>
</evidence>
<feature type="transmembrane region" description="Helical" evidence="16">
    <location>
        <begin position="301"/>
        <end position="324"/>
    </location>
</feature>
<keyword evidence="6 16" id="KW-0679">Respiratory chain</keyword>
<dbReference type="InterPro" id="IPR003918">
    <property type="entry name" value="NADH_UbQ_OxRdtase"/>
</dbReference>
<evidence type="ECO:0000256" key="14">
    <source>
        <dbReference type="ARBA" id="ARBA00023136"/>
    </source>
</evidence>
<dbReference type="AlphaFoldDB" id="A0A1X9WD84"/>
<feature type="transmembrane region" description="Helical" evidence="16">
    <location>
        <begin position="26"/>
        <end position="43"/>
    </location>
</feature>
<dbReference type="GO" id="GO:0031966">
    <property type="term" value="C:mitochondrial membrane"/>
    <property type="evidence" value="ECO:0007669"/>
    <property type="project" value="UniProtKB-SubCell"/>
</dbReference>
<dbReference type="GO" id="GO:0008137">
    <property type="term" value="F:NADH dehydrogenase (ubiquinone) activity"/>
    <property type="evidence" value="ECO:0007669"/>
    <property type="project" value="UniProtKB-UniRule"/>
</dbReference>
<dbReference type="Pfam" id="PF00361">
    <property type="entry name" value="Proton_antipo_M"/>
    <property type="match status" value="1"/>
</dbReference>
<name>A0A1X9WD84_9BILA</name>
<dbReference type="EC" id="7.1.1.2" evidence="3 16"/>
<comment type="similarity">
    <text evidence="2 16">Belongs to the complex I subunit 4 family.</text>
</comment>
<organism evidence="18">
    <name type="scientific">Baltalimania ylvae</name>
    <dbReference type="NCBI Taxonomy" id="3341436"/>
    <lineage>
        <taxon>Eukaryota</taxon>
        <taxon>Metazoa</taxon>
        <taxon>Xenacoelomorpha</taxon>
        <taxon>Acoelomorpha</taxon>
        <taxon>Acoela</taxon>
        <taxon>Isodiametridae</taxon>
        <taxon>Baltalimania</taxon>
    </lineage>
</organism>
<feature type="transmembrane region" description="Helical" evidence="16">
    <location>
        <begin position="58"/>
        <end position="78"/>
    </location>
</feature>
<keyword evidence="8" id="KW-1278">Translocase</keyword>
<feature type="transmembrane region" description="Helical" evidence="16">
    <location>
        <begin position="276"/>
        <end position="295"/>
    </location>
</feature>
<keyword evidence="7 16" id="KW-0812">Transmembrane</keyword>
<proteinExistence type="inferred from homology"/>
<feature type="transmembrane region" description="Helical" evidence="16">
    <location>
        <begin position="248"/>
        <end position="269"/>
    </location>
</feature>
<comment type="function">
    <text evidence="16">Core subunit of the mitochondrial membrane respiratory chain NADH dehydrogenase (Complex I) which catalyzes electron transfer from NADH through the respiratory chain, using ubiquinone as an electron acceptor. Essential for the catalytic activity and assembly of complex I.</text>
</comment>
<comment type="subcellular location">
    <subcellularLocation>
        <location evidence="1 16">Mitochondrion membrane</location>
        <topology evidence="1 16">Multi-pass membrane protein</topology>
    </subcellularLocation>
</comment>
<evidence type="ECO:0000256" key="11">
    <source>
        <dbReference type="ARBA" id="ARBA00023027"/>
    </source>
</evidence>
<evidence type="ECO:0000256" key="9">
    <source>
        <dbReference type="ARBA" id="ARBA00022982"/>
    </source>
</evidence>
<feature type="transmembrane region" description="Helical" evidence="16">
    <location>
        <begin position="419"/>
        <end position="442"/>
    </location>
</feature>
<feature type="transmembrane region" description="Helical" evidence="16">
    <location>
        <begin position="370"/>
        <end position="398"/>
    </location>
</feature>
<evidence type="ECO:0000256" key="1">
    <source>
        <dbReference type="ARBA" id="ARBA00004225"/>
    </source>
</evidence>
<evidence type="ECO:0000256" key="12">
    <source>
        <dbReference type="ARBA" id="ARBA00023075"/>
    </source>
</evidence>
<comment type="catalytic activity">
    <reaction evidence="15 16">
        <text>a ubiquinone + NADH + 5 H(+)(in) = a ubiquinol + NAD(+) + 4 H(+)(out)</text>
        <dbReference type="Rhea" id="RHEA:29091"/>
        <dbReference type="Rhea" id="RHEA-COMP:9565"/>
        <dbReference type="Rhea" id="RHEA-COMP:9566"/>
        <dbReference type="ChEBI" id="CHEBI:15378"/>
        <dbReference type="ChEBI" id="CHEBI:16389"/>
        <dbReference type="ChEBI" id="CHEBI:17976"/>
        <dbReference type="ChEBI" id="CHEBI:57540"/>
        <dbReference type="ChEBI" id="CHEBI:57945"/>
        <dbReference type="EC" id="7.1.1.2"/>
    </reaction>
</comment>
<keyword evidence="11 16" id="KW-0520">NAD</keyword>
<keyword evidence="5 16" id="KW-0813">Transport</keyword>
<dbReference type="GO" id="GO:0003954">
    <property type="term" value="F:NADH dehydrogenase activity"/>
    <property type="evidence" value="ECO:0007669"/>
    <property type="project" value="TreeGrafter"/>
</dbReference>
<feature type="transmembrane region" description="Helical" evidence="16">
    <location>
        <begin position="108"/>
        <end position="125"/>
    </location>
</feature>
<gene>
    <name evidence="18" type="primary">nad4</name>
</gene>